<evidence type="ECO:0000313" key="3">
    <source>
        <dbReference type="EMBL" id="TFC02005.1"/>
    </source>
</evidence>
<protein>
    <submittedName>
        <fullName evidence="3">Multicopper oxidase family protein</fullName>
    </submittedName>
</protein>
<evidence type="ECO:0000256" key="1">
    <source>
        <dbReference type="SAM" id="SignalP"/>
    </source>
</evidence>
<gene>
    <name evidence="3" type="ORF">E3O32_12285</name>
</gene>
<keyword evidence="4" id="KW-1185">Reference proteome</keyword>
<dbReference type="EMBL" id="SOFM01000038">
    <property type="protein sequence ID" value="TFC02005.1"/>
    <property type="molecule type" value="Genomic_DNA"/>
</dbReference>
<dbReference type="InterPro" id="IPR008972">
    <property type="entry name" value="Cupredoxin"/>
</dbReference>
<evidence type="ECO:0000313" key="4">
    <source>
        <dbReference type="Proteomes" id="UP000297643"/>
    </source>
</evidence>
<evidence type="ECO:0000259" key="2">
    <source>
        <dbReference type="Pfam" id="PF07732"/>
    </source>
</evidence>
<dbReference type="Gene3D" id="2.60.40.10">
    <property type="entry name" value="Immunoglobulins"/>
    <property type="match status" value="1"/>
</dbReference>
<keyword evidence="1" id="KW-0732">Signal</keyword>
<dbReference type="InterPro" id="IPR045087">
    <property type="entry name" value="Cu-oxidase_fam"/>
</dbReference>
<dbReference type="GO" id="GO:0005507">
    <property type="term" value="F:copper ion binding"/>
    <property type="evidence" value="ECO:0007669"/>
    <property type="project" value="InterPro"/>
</dbReference>
<organism evidence="3 4">
    <name type="scientific">Cryobacterium mannosilyticum</name>
    <dbReference type="NCBI Taxonomy" id="1259190"/>
    <lineage>
        <taxon>Bacteria</taxon>
        <taxon>Bacillati</taxon>
        <taxon>Actinomycetota</taxon>
        <taxon>Actinomycetes</taxon>
        <taxon>Micrococcales</taxon>
        <taxon>Microbacteriaceae</taxon>
        <taxon>Cryobacterium</taxon>
    </lineage>
</organism>
<name>A0A4V3ICP3_9MICO</name>
<reference evidence="3 4" key="1">
    <citation type="submission" date="2019-03" db="EMBL/GenBank/DDBJ databases">
        <title>Genomics of glacier-inhabiting Cryobacterium strains.</title>
        <authorList>
            <person name="Liu Q."/>
            <person name="Xin Y.-H."/>
        </authorList>
    </citation>
    <scope>NUCLEOTIDE SEQUENCE [LARGE SCALE GENOMIC DNA]</scope>
    <source>
        <strain evidence="3 4">RHLT2-21</strain>
    </source>
</reference>
<proteinExistence type="predicted"/>
<dbReference type="AlphaFoldDB" id="A0A4V3ICP3"/>
<dbReference type="GO" id="GO:0016491">
    <property type="term" value="F:oxidoreductase activity"/>
    <property type="evidence" value="ECO:0007669"/>
    <property type="project" value="TreeGrafter"/>
</dbReference>
<sequence>MIPRTSMKKVASSILTGLLAGGGLAVLVALVVPATAAQAATVDCTAPGDLYAVSGSTTLGAQTVNVWGYSTTVAGVSRPGGPTLCVTAGDTVTITLHNQLAENTALLFQGQQMIPDRTGAAPGTTTPYTFTASRPGTYLYEAGLVPNGQHQVAMGLYGALIVRPATANQAYDATTTAYDDEAVLVLSEIDPALNNSANPATYDMRKYAPRYSLINGKAHPNTDPIAATAPGNKVLLRYVNAGNQYHSVASLGAEQRIIALDGSPLNFSRRYVAETFGPGQTADAIVTTPSAIAQLNRLAIYDGSLLLHNSNTAGIGGMLTFVTVPAGVVGSDTTGPVTSAVAYVAGTLSATIDDTISGGASIAGAEYFIDTVVGTGTPMTGSGTGSVSVTAALIIPSGEHIVYLRGQDSVGNWGVLSSVLVTGGDATGPTTRSPSLAPSLTNGLGTAGIAVHATGDDTATGGSNITAAEYFIDAVGANGSGASLAVNVAAPIASLDGTIPASTVTALAEGTHLVSIHSQDAAGNWGAPTTINLVIDRTAPTTSGVSAAPTPNNGTLAVNGGTPAVRVTVASMSDPIVATVNSNISAAEAFLDTVGANGAGIVVRATDGVYNSPEEAGYADIPLATIAQLANGNHTIYVHAKDAAGNWGTTASTTLLIDKIKPEVSLVSATPNPTQGARSVNLTAQATDGLTAVSRGEWFTGADPGVGKATPMTATGTGPWTLSTPIDVGSWSEGTYTLTVRARDTAGNWSVNASTVLQVSAPLSFSTFGNTNPPGVLGTADDADIYDWSGTAFSRVIDVSVPPYNLPGNANVDGFDRVSPTSFYLSFSATNTTVPGLGAVQDEDVVFYDAGTWSVYFDGTANGLTAANQDLDAISVVGTTLYFSTLGNTNPPGVAGVADDADIYSWNGTAYSRVIDASAAPYSLPAAANVDGFVWLDATHFYLSFSATNTTVPVLGAVQDEDVVYYNAGRWSVYFDGTAHGLTADTLDVDAFDVP</sequence>
<dbReference type="InterPro" id="IPR013783">
    <property type="entry name" value="Ig-like_fold"/>
</dbReference>
<accession>A0A4V3ICP3</accession>
<dbReference type="GO" id="GO:0005975">
    <property type="term" value="P:carbohydrate metabolic process"/>
    <property type="evidence" value="ECO:0007669"/>
    <property type="project" value="UniProtKB-ARBA"/>
</dbReference>
<feature type="domain" description="Plastocyanin-like" evidence="2">
    <location>
        <begin position="81"/>
        <end position="165"/>
    </location>
</feature>
<feature type="signal peptide" evidence="1">
    <location>
        <begin position="1"/>
        <end position="39"/>
    </location>
</feature>
<dbReference type="Gene3D" id="2.60.40.420">
    <property type="entry name" value="Cupredoxins - blue copper proteins"/>
    <property type="match status" value="1"/>
</dbReference>
<dbReference type="PANTHER" id="PTHR11709">
    <property type="entry name" value="MULTI-COPPER OXIDASE"/>
    <property type="match status" value="1"/>
</dbReference>
<dbReference type="Proteomes" id="UP000297643">
    <property type="component" value="Unassembled WGS sequence"/>
</dbReference>
<dbReference type="Pfam" id="PF07732">
    <property type="entry name" value="Cu-oxidase_3"/>
    <property type="match status" value="1"/>
</dbReference>
<dbReference type="SUPFAM" id="SSF49503">
    <property type="entry name" value="Cupredoxins"/>
    <property type="match status" value="2"/>
</dbReference>
<feature type="chain" id="PRO_5020662664" evidence="1">
    <location>
        <begin position="40"/>
        <end position="995"/>
    </location>
</feature>
<comment type="caution">
    <text evidence="3">The sequence shown here is derived from an EMBL/GenBank/DDBJ whole genome shotgun (WGS) entry which is preliminary data.</text>
</comment>
<dbReference type="InterPro" id="IPR011707">
    <property type="entry name" value="Cu-oxidase-like_N"/>
</dbReference>